<dbReference type="RefSeq" id="XP_018185319.1">
    <property type="nucleotide sequence ID" value="XM_018336564.1"/>
</dbReference>
<keyword evidence="2" id="KW-0472">Membrane</keyword>
<feature type="compositionally biased region" description="Polar residues" evidence="1">
    <location>
        <begin position="353"/>
        <end position="374"/>
    </location>
</feature>
<keyword evidence="2" id="KW-1133">Transmembrane helix</keyword>
<feature type="compositionally biased region" description="Low complexity" evidence="1">
    <location>
        <begin position="133"/>
        <end position="148"/>
    </location>
</feature>
<feature type="compositionally biased region" description="Basic and acidic residues" evidence="1">
    <location>
        <begin position="376"/>
        <end position="386"/>
    </location>
</feature>
<gene>
    <name evidence="4" type="ORF">L228DRAFT_40378</name>
</gene>
<feature type="region of interest" description="Disordered" evidence="1">
    <location>
        <begin position="105"/>
        <end position="202"/>
    </location>
</feature>
<dbReference type="EMBL" id="KV407465">
    <property type="protein sequence ID" value="KZF19764.1"/>
    <property type="molecule type" value="Genomic_DNA"/>
</dbReference>
<dbReference type="Pfam" id="PF25130">
    <property type="entry name" value="DUF7820"/>
    <property type="match status" value="1"/>
</dbReference>
<feature type="compositionally biased region" description="Low complexity" evidence="1">
    <location>
        <begin position="10"/>
        <end position="46"/>
    </location>
</feature>
<organism evidence="4 5">
    <name type="scientific">Xylona heveae (strain CBS 132557 / TC161)</name>
    <dbReference type="NCBI Taxonomy" id="1328760"/>
    <lineage>
        <taxon>Eukaryota</taxon>
        <taxon>Fungi</taxon>
        <taxon>Dikarya</taxon>
        <taxon>Ascomycota</taxon>
        <taxon>Pezizomycotina</taxon>
        <taxon>Xylonomycetes</taxon>
        <taxon>Xylonales</taxon>
        <taxon>Xylonaceae</taxon>
        <taxon>Xylona</taxon>
    </lineage>
</organism>
<dbReference type="OrthoDB" id="5384459at2759"/>
<evidence type="ECO:0000313" key="5">
    <source>
        <dbReference type="Proteomes" id="UP000076632"/>
    </source>
</evidence>
<dbReference type="Proteomes" id="UP000076632">
    <property type="component" value="Unassembled WGS sequence"/>
</dbReference>
<feature type="region of interest" description="Disordered" evidence="1">
    <location>
        <begin position="281"/>
        <end position="319"/>
    </location>
</feature>
<dbReference type="PANTHER" id="PTHR42078:SF1">
    <property type="entry name" value="GLUCAN 1, 4-ALPHA-GLUCOSIDASE"/>
    <property type="match status" value="1"/>
</dbReference>
<evidence type="ECO:0000313" key="4">
    <source>
        <dbReference type="EMBL" id="KZF19764.1"/>
    </source>
</evidence>
<name>A0A165A051_XYLHT</name>
<evidence type="ECO:0000256" key="2">
    <source>
        <dbReference type="SAM" id="Phobius"/>
    </source>
</evidence>
<feature type="domain" description="DUF7820" evidence="3">
    <location>
        <begin position="462"/>
        <end position="803"/>
    </location>
</feature>
<dbReference type="OMA" id="YAMYPQN"/>
<protein>
    <recommendedName>
        <fullName evidence="3">DUF7820 domain-containing protein</fullName>
    </recommendedName>
</protein>
<dbReference type="InterPro" id="IPR056722">
    <property type="entry name" value="DUF7820"/>
</dbReference>
<feature type="transmembrane region" description="Helical" evidence="2">
    <location>
        <begin position="402"/>
        <end position="427"/>
    </location>
</feature>
<sequence length="804" mass="84705">MADRQPERPPSSASRPASPSHLAPEASSSTSASSSSTPSSTSPTAADVVRLPSQTSNPNVFDDEFAIESADVTDNSAPVTPIAAEDPSSISPVEAAAIVDGPMRPQRPAEEITPIASPPVSKAQEAAQETGLASDATTPAAAAASANAQGPKSHFNFQMPPPMGQGRPASPGFNPDGTPRRPASIASSFQMPRAQSPYQGATGPSHPYDMYPQGIGLPRSPSLSSASNVRTSRVYTGPNGPTHPYGMYPQNTIPEGTDGLTSHIPVGFPGVAQQTFTRPLGPSAEGADDIVGPDGHTEQLPPYTRYPDGHQPSPVVNTHGLDSAAAAGAAGAAAGTDAAATHALPGADAGTPVTMSPSPQERIQPQTSETQTTLVEPDHSGSFKEKLTEKSKHRVCWGKVPMWLFAVSIALIVIFAAILGGVVGGLVSNENRHSAQQASQQASAAAASATRSVVTVTASSSSWNDFSPLSSTPTNLPTLASGTYVVPMPTAQVDSSACLIDNNQSSAWSCNVGGDLFELLYIAGGPGKSNFAKFITPGDTIQYGAQPPSIGQPQMVNLVTDNDAANLGPAYFFRTQAYDKVVVVPEEQFPQGSSSKQRRSASPIVQRSSANFTRYTDIVRPNEKPWFCFWNGTMLDVFIYLYENSSVAAWDNAAASAAAKSSGHSSTTTITTTYNSYPSGMAPTSTTSSLTTTSDTVPWPSQFNDFPKRVKAIERRQEHNAIQPYCQQMQMLDDWSIQPAQENGSPVTFLLNETEPEPSPTTAAFITSVTARRRRWDDGPEVRAKRSEGGATWKDGCFCEWLSS</sequence>
<evidence type="ECO:0000256" key="1">
    <source>
        <dbReference type="SAM" id="MobiDB-lite"/>
    </source>
</evidence>
<feature type="region of interest" description="Disordered" evidence="1">
    <location>
        <begin position="1"/>
        <end position="91"/>
    </location>
</feature>
<dbReference type="PANTHER" id="PTHR42078">
    <property type="entry name" value="GLUCAN 1, 4-ALPHA-GLUCOSIDASE"/>
    <property type="match status" value="1"/>
</dbReference>
<dbReference type="GeneID" id="28901701"/>
<evidence type="ECO:0000259" key="3">
    <source>
        <dbReference type="Pfam" id="PF25130"/>
    </source>
</evidence>
<keyword evidence="2" id="KW-0812">Transmembrane</keyword>
<keyword evidence="5" id="KW-1185">Reference proteome</keyword>
<feature type="region of interest" description="Disordered" evidence="1">
    <location>
        <begin position="343"/>
        <end position="386"/>
    </location>
</feature>
<proteinExistence type="predicted"/>
<reference evidence="4 5" key="1">
    <citation type="journal article" date="2016" name="Fungal Biol.">
        <title>The genome of Xylona heveae provides a window into fungal endophytism.</title>
        <authorList>
            <person name="Gazis R."/>
            <person name="Kuo A."/>
            <person name="Riley R."/>
            <person name="LaButti K."/>
            <person name="Lipzen A."/>
            <person name="Lin J."/>
            <person name="Amirebrahimi M."/>
            <person name="Hesse C.N."/>
            <person name="Spatafora J.W."/>
            <person name="Henrissat B."/>
            <person name="Hainaut M."/>
            <person name="Grigoriev I.V."/>
            <person name="Hibbett D.S."/>
        </authorList>
    </citation>
    <scope>NUCLEOTIDE SEQUENCE [LARGE SCALE GENOMIC DNA]</scope>
    <source>
        <strain evidence="4 5">TC161</strain>
    </source>
</reference>
<dbReference type="STRING" id="1328760.A0A165A051"/>
<accession>A0A165A051</accession>
<dbReference type="AlphaFoldDB" id="A0A165A051"/>
<dbReference type="InParanoid" id="A0A165A051"/>